<dbReference type="PANTHER" id="PTHR15907">
    <property type="entry name" value="DUF614 FAMILY PROTEIN-RELATED"/>
    <property type="match status" value="1"/>
</dbReference>
<keyword evidence="2" id="KW-1185">Reference proteome</keyword>
<accession>A0A5J5AU57</accession>
<gene>
    <name evidence="1" type="ORF">F0562_032653</name>
</gene>
<sequence length="143" mass="16258">MDSSKSNLWSSGLFDCCSDPSSCLLTFFCPCITAGRITEIVSHGVTSCCCAGTIYYLLRVFTYLECFFTCQYRERLRQQYSLAEDPCHDLLVHAFCGSCALCQEYRELKHRGFDMSIGWKKNVERQTRGVVAMAPVVEEGMKR</sequence>
<evidence type="ECO:0000313" key="1">
    <source>
        <dbReference type="EMBL" id="KAA8532531.1"/>
    </source>
</evidence>
<dbReference type="Pfam" id="PF04749">
    <property type="entry name" value="PLAC8"/>
    <property type="match status" value="1"/>
</dbReference>
<dbReference type="NCBIfam" id="TIGR01571">
    <property type="entry name" value="A_thal_Cys_rich"/>
    <property type="match status" value="1"/>
</dbReference>
<dbReference type="InterPro" id="IPR006461">
    <property type="entry name" value="PLAC_motif_containing"/>
</dbReference>
<name>A0A5J5AU57_9ASTE</name>
<dbReference type="OrthoDB" id="1045822at2759"/>
<dbReference type="EMBL" id="CM018042">
    <property type="protein sequence ID" value="KAA8532531.1"/>
    <property type="molecule type" value="Genomic_DNA"/>
</dbReference>
<evidence type="ECO:0000313" key="2">
    <source>
        <dbReference type="Proteomes" id="UP000325577"/>
    </source>
</evidence>
<proteinExistence type="predicted"/>
<dbReference type="AlphaFoldDB" id="A0A5J5AU57"/>
<protein>
    <submittedName>
        <fullName evidence="1">Uncharacterized protein</fullName>
    </submittedName>
</protein>
<organism evidence="1 2">
    <name type="scientific">Nyssa sinensis</name>
    <dbReference type="NCBI Taxonomy" id="561372"/>
    <lineage>
        <taxon>Eukaryota</taxon>
        <taxon>Viridiplantae</taxon>
        <taxon>Streptophyta</taxon>
        <taxon>Embryophyta</taxon>
        <taxon>Tracheophyta</taxon>
        <taxon>Spermatophyta</taxon>
        <taxon>Magnoliopsida</taxon>
        <taxon>eudicotyledons</taxon>
        <taxon>Gunneridae</taxon>
        <taxon>Pentapetalae</taxon>
        <taxon>asterids</taxon>
        <taxon>Cornales</taxon>
        <taxon>Nyssaceae</taxon>
        <taxon>Nyssa</taxon>
    </lineage>
</organism>
<dbReference type="Proteomes" id="UP000325577">
    <property type="component" value="Linkage Group LG19"/>
</dbReference>
<reference evidence="1 2" key="1">
    <citation type="submission" date="2019-09" db="EMBL/GenBank/DDBJ databases">
        <title>A chromosome-level genome assembly of the Chinese tupelo Nyssa sinensis.</title>
        <authorList>
            <person name="Yang X."/>
            <person name="Kang M."/>
            <person name="Yang Y."/>
            <person name="Xiong H."/>
            <person name="Wang M."/>
            <person name="Zhang Z."/>
            <person name="Wang Z."/>
            <person name="Wu H."/>
            <person name="Ma T."/>
            <person name="Liu J."/>
            <person name="Xi Z."/>
        </authorList>
    </citation>
    <scope>NUCLEOTIDE SEQUENCE [LARGE SCALE GENOMIC DNA]</scope>
    <source>
        <strain evidence="1">J267</strain>
        <tissue evidence="1">Leaf</tissue>
    </source>
</reference>